<evidence type="ECO:0000256" key="1">
    <source>
        <dbReference type="SAM" id="MobiDB-lite"/>
    </source>
</evidence>
<dbReference type="EMBL" id="JADEWB010000044">
    <property type="protein sequence ID" value="MBE9236352.1"/>
    <property type="molecule type" value="Genomic_DNA"/>
</dbReference>
<organism evidence="2 3">
    <name type="scientific">Sphaerospermopsis aphanizomenoides LEGE 00250</name>
    <dbReference type="NCBI Taxonomy" id="2777972"/>
    <lineage>
        <taxon>Bacteria</taxon>
        <taxon>Bacillati</taxon>
        <taxon>Cyanobacteriota</taxon>
        <taxon>Cyanophyceae</taxon>
        <taxon>Nostocales</taxon>
        <taxon>Aphanizomenonaceae</taxon>
        <taxon>Sphaerospermopsis</taxon>
        <taxon>Sphaerospermopsis aphanizomenoides</taxon>
    </lineage>
</organism>
<evidence type="ECO:0000313" key="2">
    <source>
        <dbReference type="EMBL" id="MBE9236352.1"/>
    </source>
</evidence>
<sequence>MVLAVAYRRYRSLTSKKSELLAAAIRYRPSTSQKAIAPAKPSLSKRSHLPHPQKKRSHPHIPQTAIAKGDTYYSLNSKASHEISGNI</sequence>
<evidence type="ECO:0000313" key="3">
    <source>
        <dbReference type="Proteomes" id="UP000606776"/>
    </source>
</evidence>
<gene>
    <name evidence="2" type="ORF">IQ227_09975</name>
</gene>
<evidence type="ECO:0008006" key="4">
    <source>
        <dbReference type="Google" id="ProtNLM"/>
    </source>
</evidence>
<keyword evidence="3" id="KW-1185">Reference proteome</keyword>
<protein>
    <recommendedName>
        <fullName evidence="4">Transposase</fullName>
    </recommendedName>
</protein>
<dbReference type="RefSeq" id="WP_193942631.1">
    <property type="nucleotide sequence ID" value="NZ_JADEWB010000044.1"/>
</dbReference>
<reference evidence="2 3" key="1">
    <citation type="submission" date="2020-10" db="EMBL/GenBank/DDBJ databases">
        <authorList>
            <person name="Castelo-Branco R."/>
            <person name="Eusebio N."/>
            <person name="Adriana R."/>
            <person name="Vieira A."/>
            <person name="Brugerolle De Fraissinette N."/>
            <person name="Rezende De Castro R."/>
            <person name="Schneider M.P."/>
            <person name="Vasconcelos V."/>
            <person name="Leao P.N."/>
        </authorList>
    </citation>
    <scope>NUCLEOTIDE SEQUENCE [LARGE SCALE GENOMIC DNA]</scope>
    <source>
        <strain evidence="2 3">LEGE 00250</strain>
    </source>
</reference>
<name>A0ABR9VE08_9CYAN</name>
<feature type="region of interest" description="Disordered" evidence="1">
    <location>
        <begin position="31"/>
        <end position="67"/>
    </location>
</feature>
<accession>A0ABR9VE08</accession>
<proteinExistence type="predicted"/>
<feature type="compositionally biased region" description="Basic residues" evidence="1">
    <location>
        <begin position="43"/>
        <end position="59"/>
    </location>
</feature>
<dbReference type="Proteomes" id="UP000606776">
    <property type="component" value="Unassembled WGS sequence"/>
</dbReference>
<comment type="caution">
    <text evidence="2">The sequence shown here is derived from an EMBL/GenBank/DDBJ whole genome shotgun (WGS) entry which is preliminary data.</text>
</comment>